<dbReference type="AlphaFoldDB" id="A0A1R3IMF5"/>
<evidence type="ECO:0000313" key="3">
    <source>
        <dbReference type="Proteomes" id="UP000188268"/>
    </source>
</evidence>
<comment type="caution">
    <text evidence="2">The sequence shown here is derived from an EMBL/GenBank/DDBJ whole genome shotgun (WGS) entry which is preliminary data.</text>
</comment>
<dbReference type="OrthoDB" id="10358627at2759"/>
<evidence type="ECO:0000256" key="1">
    <source>
        <dbReference type="SAM" id="MobiDB-lite"/>
    </source>
</evidence>
<feature type="region of interest" description="Disordered" evidence="1">
    <location>
        <begin position="19"/>
        <end position="56"/>
    </location>
</feature>
<sequence length="56" mass="6317">MAIKVLASQQLQQQLATLATARTGKKMNHRSNKPKGTRTQCYPRSSPNLNPTHLWD</sequence>
<feature type="compositionally biased region" description="Basic residues" evidence="1">
    <location>
        <begin position="23"/>
        <end position="36"/>
    </location>
</feature>
<dbReference type="EMBL" id="AWWV01009838">
    <property type="protein sequence ID" value="OMO83741.1"/>
    <property type="molecule type" value="Genomic_DNA"/>
</dbReference>
<dbReference type="Gramene" id="OMO83741">
    <property type="protein sequence ID" value="OMO83741"/>
    <property type="gene ID" value="CCACVL1_11227"/>
</dbReference>
<dbReference type="Proteomes" id="UP000188268">
    <property type="component" value="Unassembled WGS sequence"/>
</dbReference>
<organism evidence="2 3">
    <name type="scientific">Corchorus capsularis</name>
    <name type="common">Jute</name>
    <dbReference type="NCBI Taxonomy" id="210143"/>
    <lineage>
        <taxon>Eukaryota</taxon>
        <taxon>Viridiplantae</taxon>
        <taxon>Streptophyta</taxon>
        <taxon>Embryophyta</taxon>
        <taxon>Tracheophyta</taxon>
        <taxon>Spermatophyta</taxon>
        <taxon>Magnoliopsida</taxon>
        <taxon>eudicotyledons</taxon>
        <taxon>Gunneridae</taxon>
        <taxon>Pentapetalae</taxon>
        <taxon>rosids</taxon>
        <taxon>malvids</taxon>
        <taxon>Malvales</taxon>
        <taxon>Malvaceae</taxon>
        <taxon>Grewioideae</taxon>
        <taxon>Apeibeae</taxon>
        <taxon>Corchorus</taxon>
    </lineage>
</organism>
<feature type="compositionally biased region" description="Polar residues" evidence="1">
    <location>
        <begin position="37"/>
        <end position="56"/>
    </location>
</feature>
<evidence type="ECO:0000313" key="2">
    <source>
        <dbReference type="EMBL" id="OMO83741.1"/>
    </source>
</evidence>
<gene>
    <name evidence="2" type="ORF">CCACVL1_11227</name>
</gene>
<protein>
    <submittedName>
        <fullName evidence="2">Uncharacterized protein</fullName>
    </submittedName>
</protein>
<reference evidence="2 3" key="1">
    <citation type="submission" date="2013-09" db="EMBL/GenBank/DDBJ databases">
        <title>Corchorus capsularis genome sequencing.</title>
        <authorList>
            <person name="Alam M."/>
            <person name="Haque M.S."/>
            <person name="Islam M.S."/>
            <person name="Emdad E.M."/>
            <person name="Islam M.M."/>
            <person name="Ahmed B."/>
            <person name="Halim A."/>
            <person name="Hossen Q.M.M."/>
            <person name="Hossain M.Z."/>
            <person name="Ahmed R."/>
            <person name="Khan M.M."/>
            <person name="Islam R."/>
            <person name="Rashid M.M."/>
            <person name="Khan S.A."/>
            <person name="Rahman M.S."/>
            <person name="Alam M."/>
        </authorList>
    </citation>
    <scope>NUCLEOTIDE SEQUENCE [LARGE SCALE GENOMIC DNA]</scope>
    <source>
        <strain evidence="3">cv. CVL-1</strain>
        <tissue evidence="2">Whole seedling</tissue>
    </source>
</reference>
<keyword evidence="3" id="KW-1185">Reference proteome</keyword>
<proteinExistence type="predicted"/>
<name>A0A1R3IMF5_COCAP</name>
<accession>A0A1R3IMF5</accession>